<keyword evidence="6 9" id="KW-0472">Membrane</keyword>
<evidence type="ECO:0000256" key="4">
    <source>
        <dbReference type="ARBA" id="ARBA00022692"/>
    </source>
</evidence>
<feature type="transmembrane region" description="Helical" evidence="9">
    <location>
        <begin position="86"/>
        <end position="104"/>
    </location>
</feature>
<evidence type="ECO:0000313" key="11">
    <source>
        <dbReference type="EMBL" id="QKX55622.1"/>
    </source>
</evidence>
<feature type="transmembrane region" description="Helical" evidence="9">
    <location>
        <begin position="12"/>
        <end position="29"/>
    </location>
</feature>
<dbReference type="InterPro" id="IPR003663">
    <property type="entry name" value="Sugar/inositol_transpt"/>
</dbReference>
<dbReference type="GeneID" id="55990226"/>
<dbReference type="InterPro" id="IPR036259">
    <property type="entry name" value="MFS_trans_sf"/>
</dbReference>
<feature type="domain" description="Major facilitator superfamily (MFS) profile" evidence="10">
    <location>
        <begin position="16"/>
        <end position="452"/>
    </location>
</feature>
<dbReference type="InterPro" id="IPR020846">
    <property type="entry name" value="MFS_dom"/>
</dbReference>
<evidence type="ECO:0000256" key="3">
    <source>
        <dbReference type="ARBA" id="ARBA00022448"/>
    </source>
</evidence>
<dbReference type="EMBL" id="CP055899">
    <property type="protein sequence ID" value="QKX55622.1"/>
    <property type="molecule type" value="Genomic_DNA"/>
</dbReference>
<dbReference type="SUPFAM" id="SSF103473">
    <property type="entry name" value="MFS general substrate transporter"/>
    <property type="match status" value="1"/>
</dbReference>
<feature type="region of interest" description="Disordered" evidence="8">
    <location>
        <begin position="480"/>
        <end position="513"/>
    </location>
</feature>
<evidence type="ECO:0000256" key="1">
    <source>
        <dbReference type="ARBA" id="ARBA00004141"/>
    </source>
</evidence>
<dbReference type="OrthoDB" id="6133115at2759"/>
<evidence type="ECO:0000313" key="12">
    <source>
        <dbReference type="Proteomes" id="UP000509510"/>
    </source>
</evidence>
<feature type="transmembrane region" description="Helical" evidence="9">
    <location>
        <begin position="429"/>
        <end position="448"/>
    </location>
</feature>
<keyword evidence="5 9" id="KW-1133">Transmembrane helix</keyword>
<comment type="subcellular location">
    <subcellularLocation>
        <location evidence="1">Membrane</location>
        <topology evidence="1">Multi-pass membrane protein</topology>
    </subcellularLocation>
</comment>
<evidence type="ECO:0000256" key="7">
    <source>
        <dbReference type="RuleBase" id="RU003346"/>
    </source>
</evidence>
<evidence type="ECO:0000256" key="2">
    <source>
        <dbReference type="ARBA" id="ARBA00010992"/>
    </source>
</evidence>
<protein>
    <recommendedName>
        <fullName evidence="10">Major facilitator superfamily (MFS) profile domain-containing protein</fullName>
    </recommendedName>
</protein>
<feature type="transmembrane region" description="Helical" evidence="9">
    <location>
        <begin position="110"/>
        <end position="130"/>
    </location>
</feature>
<feature type="transmembrane region" description="Helical" evidence="9">
    <location>
        <begin position="175"/>
        <end position="197"/>
    </location>
</feature>
<feature type="transmembrane region" description="Helical" evidence="9">
    <location>
        <begin position="398"/>
        <end position="417"/>
    </location>
</feature>
<feature type="transmembrane region" description="Helical" evidence="9">
    <location>
        <begin position="361"/>
        <end position="386"/>
    </location>
</feature>
<sequence length="513" mass="57404">MLSNLQPRGRRLTMGITVSCGMAFMLFGYDQGVFGGILSCQSFQATFDNPDTTVQGQMTSSYVLGSVFGAIIAMFAGDIFGRRRSIALACFFCLFGGLLQATSYTMPHMIIGRIVAGLGVGINTTTVPMWQSETCKPEYRGKLISLQLTHLVMGYVLANWINFGFTYISTESISWRFPLAFQCVLAILTVVWIPFMVESPRWLCLRGRPTSEIQDVIVRLLDKEPHDEQVIDMLQTIQNMVAHEAETQGAGLRDIFHNGPQQTFRRILLGAGVNFMQQFGGVNVVAYYLPVVLKRSFGFSDRMALILSAVDSMQWMFWTGMSTFVIERIGRRRLLIFGAAGQSLCFGMAALGLGINTKALNGVAVAFLFLYYFFFGLSFLAIPFMYPSEINSHRTRNLGSAIAMVTNWCGVYAIVSVTPVGIENLGWKFYLIFAIINLVWVPVCWYFYVETAGLSLEEVDRLFEIKYESGNGMTYREAALKAKEETREDREDRNASLGDKESKHESEFADGEA</sequence>
<dbReference type="PANTHER" id="PTHR48022">
    <property type="entry name" value="PLASTIDIC GLUCOSE TRANSPORTER 4"/>
    <property type="match status" value="1"/>
</dbReference>
<dbReference type="PANTHER" id="PTHR48022:SF28">
    <property type="entry name" value="MAJOR FACILITATOR SUPERFAMILY (MFS) PROFILE DOMAIN-CONTAINING PROTEIN-RELATED"/>
    <property type="match status" value="1"/>
</dbReference>
<keyword evidence="12" id="KW-1185">Reference proteome</keyword>
<accession>A0A7H8QP00</accession>
<name>A0A7H8QP00_TALRU</name>
<comment type="similarity">
    <text evidence="2 7">Belongs to the major facilitator superfamily. Sugar transporter (TC 2.A.1.1) family.</text>
</comment>
<dbReference type="PROSITE" id="PS50850">
    <property type="entry name" value="MFS"/>
    <property type="match status" value="1"/>
</dbReference>
<feature type="transmembrane region" description="Helical" evidence="9">
    <location>
        <begin position="334"/>
        <end position="355"/>
    </location>
</feature>
<dbReference type="InterPro" id="IPR005828">
    <property type="entry name" value="MFS_sugar_transport-like"/>
</dbReference>
<organism evidence="11 12">
    <name type="scientific">Talaromyces rugulosus</name>
    <name type="common">Penicillium rugulosum</name>
    <dbReference type="NCBI Taxonomy" id="121627"/>
    <lineage>
        <taxon>Eukaryota</taxon>
        <taxon>Fungi</taxon>
        <taxon>Dikarya</taxon>
        <taxon>Ascomycota</taxon>
        <taxon>Pezizomycotina</taxon>
        <taxon>Eurotiomycetes</taxon>
        <taxon>Eurotiomycetidae</taxon>
        <taxon>Eurotiales</taxon>
        <taxon>Trichocomaceae</taxon>
        <taxon>Talaromyces</taxon>
        <taxon>Talaromyces sect. Islandici</taxon>
    </lineage>
</organism>
<dbReference type="PRINTS" id="PR00171">
    <property type="entry name" value="SUGRTRNSPORT"/>
</dbReference>
<dbReference type="KEGG" id="trg:TRUGW13939_02719"/>
<feature type="transmembrane region" description="Helical" evidence="9">
    <location>
        <begin position="304"/>
        <end position="327"/>
    </location>
</feature>
<feature type="compositionally biased region" description="Basic and acidic residues" evidence="8">
    <location>
        <begin position="480"/>
        <end position="507"/>
    </location>
</feature>
<feature type="transmembrane region" description="Helical" evidence="9">
    <location>
        <begin position="151"/>
        <end position="169"/>
    </location>
</feature>
<gene>
    <name evidence="11" type="ORF">TRUGW13939_02719</name>
</gene>
<dbReference type="Proteomes" id="UP000509510">
    <property type="component" value="Chromosome II"/>
</dbReference>
<dbReference type="AlphaFoldDB" id="A0A7H8QP00"/>
<evidence type="ECO:0000259" key="10">
    <source>
        <dbReference type="PROSITE" id="PS50850"/>
    </source>
</evidence>
<evidence type="ECO:0000256" key="6">
    <source>
        <dbReference type="ARBA" id="ARBA00023136"/>
    </source>
</evidence>
<feature type="transmembrane region" description="Helical" evidence="9">
    <location>
        <begin position="59"/>
        <end position="79"/>
    </location>
</feature>
<proteinExistence type="inferred from homology"/>
<dbReference type="FunFam" id="1.20.1250.20:FF:000134">
    <property type="entry name" value="MFS sugar transporter protein"/>
    <property type="match status" value="1"/>
</dbReference>
<evidence type="ECO:0000256" key="9">
    <source>
        <dbReference type="SAM" id="Phobius"/>
    </source>
</evidence>
<feature type="transmembrane region" description="Helical" evidence="9">
    <location>
        <begin position="267"/>
        <end position="289"/>
    </location>
</feature>
<dbReference type="GO" id="GO:0005351">
    <property type="term" value="F:carbohydrate:proton symporter activity"/>
    <property type="evidence" value="ECO:0007669"/>
    <property type="project" value="TreeGrafter"/>
</dbReference>
<keyword evidence="4 9" id="KW-0812">Transmembrane</keyword>
<evidence type="ECO:0000256" key="5">
    <source>
        <dbReference type="ARBA" id="ARBA00022989"/>
    </source>
</evidence>
<dbReference type="NCBIfam" id="TIGR00879">
    <property type="entry name" value="SP"/>
    <property type="match status" value="1"/>
</dbReference>
<dbReference type="RefSeq" id="XP_035341800.1">
    <property type="nucleotide sequence ID" value="XM_035485907.1"/>
</dbReference>
<keyword evidence="3 7" id="KW-0813">Transport</keyword>
<dbReference type="InterPro" id="IPR050360">
    <property type="entry name" value="MFS_Sugar_Transporters"/>
</dbReference>
<evidence type="ECO:0000256" key="8">
    <source>
        <dbReference type="SAM" id="MobiDB-lite"/>
    </source>
</evidence>
<dbReference type="Gene3D" id="1.20.1250.20">
    <property type="entry name" value="MFS general substrate transporter like domains"/>
    <property type="match status" value="1"/>
</dbReference>
<reference evidence="12" key="1">
    <citation type="submission" date="2020-06" db="EMBL/GenBank/DDBJ databases">
        <title>A chromosome-scale genome assembly of Talaromyces rugulosus W13939.</title>
        <authorList>
            <person name="Wang B."/>
            <person name="Guo L."/>
            <person name="Ye K."/>
            <person name="Wang L."/>
        </authorList>
    </citation>
    <scope>NUCLEOTIDE SEQUENCE [LARGE SCALE GENOMIC DNA]</scope>
    <source>
        <strain evidence="12">W13939</strain>
    </source>
</reference>
<dbReference type="Pfam" id="PF00083">
    <property type="entry name" value="Sugar_tr"/>
    <property type="match status" value="1"/>
</dbReference>
<dbReference type="GO" id="GO:0016020">
    <property type="term" value="C:membrane"/>
    <property type="evidence" value="ECO:0007669"/>
    <property type="project" value="UniProtKB-SubCell"/>
</dbReference>